<sequence length="271" mass="29739">MLLLFNLFRSNLAWHVEIADPFAGDQHAGLLFGVVAELGELSYVLKKNSGFAEFQNPRFIYKEAKASARLRYSKMDFRQFELARSEFCPGGADTFTLRLEFRRKAGGGGAVNKSKASTPRFVQPPSRELTPSGETTDESMFPEAVAVYVPPVSESPGHTTGSCSVASSASRGRDLQDSRATTSLERDINKATNFLQRVRPKRASTTTSTTTGGTGTFNGMDATVCPDTPDPENDYVRCCAHGTEKCMQKRKDDAGLQNDDPLERLYTALNK</sequence>
<gene>
    <name evidence="2" type="ORF">MSPICULIGERA_LOCUS14797</name>
</gene>
<feature type="region of interest" description="Disordered" evidence="1">
    <location>
        <begin position="106"/>
        <end position="181"/>
    </location>
</feature>
<accession>A0AA36CWB8</accession>
<evidence type="ECO:0000313" key="3">
    <source>
        <dbReference type="Proteomes" id="UP001177023"/>
    </source>
</evidence>
<name>A0AA36CWB8_9BILA</name>
<comment type="caution">
    <text evidence="2">The sequence shown here is derived from an EMBL/GenBank/DDBJ whole genome shotgun (WGS) entry which is preliminary data.</text>
</comment>
<organism evidence="2 3">
    <name type="scientific">Mesorhabditis spiculigera</name>
    <dbReference type="NCBI Taxonomy" id="96644"/>
    <lineage>
        <taxon>Eukaryota</taxon>
        <taxon>Metazoa</taxon>
        <taxon>Ecdysozoa</taxon>
        <taxon>Nematoda</taxon>
        <taxon>Chromadorea</taxon>
        <taxon>Rhabditida</taxon>
        <taxon>Rhabditina</taxon>
        <taxon>Rhabditomorpha</taxon>
        <taxon>Rhabditoidea</taxon>
        <taxon>Rhabditidae</taxon>
        <taxon>Mesorhabditinae</taxon>
        <taxon>Mesorhabditis</taxon>
    </lineage>
</organism>
<evidence type="ECO:0000313" key="2">
    <source>
        <dbReference type="EMBL" id="CAJ0576506.1"/>
    </source>
</evidence>
<dbReference type="AlphaFoldDB" id="A0AA36CWB8"/>
<feature type="non-terminal residue" evidence="2">
    <location>
        <position position="1"/>
    </location>
</feature>
<dbReference type="EMBL" id="CATQJA010002644">
    <property type="protein sequence ID" value="CAJ0576506.1"/>
    <property type="molecule type" value="Genomic_DNA"/>
</dbReference>
<protein>
    <submittedName>
        <fullName evidence="2">Uncharacterized protein</fullName>
    </submittedName>
</protein>
<reference evidence="2" key="1">
    <citation type="submission" date="2023-06" db="EMBL/GenBank/DDBJ databases">
        <authorList>
            <person name="Delattre M."/>
        </authorList>
    </citation>
    <scope>NUCLEOTIDE SEQUENCE</scope>
    <source>
        <strain evidence="2">AF72</strain>
    </source>
</reference>
<evidence type="ECO:0000256" key="1">
    <source>
        <dbReference type="SAM" id="MobiDB-lite"/>
    </source>
</evidence>
<feature type="compositionally biased region" description="Polar residues" evidence="1">
    <location>
        <begin position="156"/>
        <end position="170"/>
    </location>
</feature>
<keyword evidence="3" id="KW-1185">Reference proteome</keyword>
<dbReference type="Proteomes" id="UP001177023">
    <property type="component" value="Unassembled WGS sequence"/>
</dbReference>
<proteinExistence type="predicted"/>